<evidence type="ECO:0000256" key="1">
    <source>
        <dbReference type="SAM" id="Coils"/>
    </source>
</evidence>
<dbReference type="Proteomes" id="UP000515146">
    <property type="component" value="Unplaced"/>
</dbReference>
<evidence type="ECO:0000313" key="3">
    <source>
        <dbReference type="Proteomes" id="UP000515146"/>
    </source>
</evidence>
<evidence type="ECO:0000313" key="4">
    <source>
        <dbReference type="RefSeq" id="XP_027202882.1"/>
    </source>
</evidence>
<keyword evidence="1" id="KW-0175">Coiled coil</keyword>
<keyword evidence="3" id="KW-1185">Reference proteome</keyword>
<sequence>MARRSSALVKKNSYYIDEVFLGNFMSFCGEHKISLNAEINCIIGPNGCGKSNLMDAICFGLNLDSKLLRKIHIPLNQLLVAESLGQFLYNLVIAQDGNPNEAIKLRQRELLKSIEEQETRLELAQLDFLTSARNKKKFNRYVELNKNISLAQKGFYAYRLLEIIRKKQKCQELGRIIDQLNLENNTFIQSETDLVCTINSQELELQRKKTELKTKTQDLDNITNKTKELKELELTESYELLDYENKLKSIENKEQDYEFVLKIIESEESLIQSKCSDVSFRKILEELQIKFLVKPNLATEESRINDLENDRLKLEMQIEQFVHEEQELSENVKVFKENITLALNSLVTQLKKYIYGSLKNEASELEILCSNLNLTCEEIDIAQMAAVVIEIKKLVTGKKEDLDKYISCINEKIILQREKIALITHSEKKTSNAEICHKLQENMAGEVLGLFSELLQLKEKKLQDLFPLLYKISGEMLVVSSFPA</sequence>
<dbReference type="SUPFAM" id="SSF52540">
    <property type="entry name" value="P-loop containing nucleoside triphosphate hydrolases"/>
    <property type="match status" value="2"/>
</dbReference>
<organism evidence="3 4">
    <name type="scientific">Dermatophagoides pteronyssinus</name>
    <name type="common">European house dust mite</name>
    <dbReference type="NCBI Taxonomy" id="6956"/>
    <lineage>
        <taxon>Eukaryota</taxon>
        <taxon>Metazoa</taxon>
        <taxon>Ecdysozoa</taxon>
        <taxon>Arthropoda</taxon>
        <taxon>Chelicerata</taxon>
        <taxon>Arachnida</taxon>
        <taxon>Acari</taxon>
        <taxon>Acariformes</taxon>
        <taxon>Sarcoptiformes</taxon>
        <taxon>Astigmata</taxon>
        <taxon>Psoroptidia</taxon>
        <taxon>Analgoidea</taxon>
        <taxon>Pyroglyphidae</taxon>
        <taxon>Dermatophagoidinae</taxon>
        <taxon>Dermatophagoides</taxon>
    </lineage>
</organism>
<gene>
    <name evidence="4" type="primary">LOC113796783</name>
</gene>
<dbReference type="Gene3D" id="3.40.50.300">
    <property type="entry name" value="P-loop containing nucleotide triphosphate hydrolases"/>
    <property type="match status" value="1"/>
</dbReference>
<dbReference type="InterPro" id="IPR038729">
    <property type="entry name" value="Rad50/SbcC_AAA"/>
</dbReference>
<feature type="domain" description="Rad50/SbcC-type AAA" evidence="2">
    <location>
        <begin position="21"/>
        <end position="258"/>
    </location>
</feature>
<evidence type="ECO:0000259" key="2">
    <source>
        <dbReference type="Pfam" id="PF13476"/>
    </source>
</evidence>
<feature type="coiled-coil region" evidence="1">
    <location>
        <begin position="297"/>
        <end position="324"/>
    </location>
</feature>
<dbReference type="GO" id="GO:0006302">
    <property type="term" value="P:double-strand break repair"/>
    <property type="evidence" value="ECO:0007669"/>
    <property type="project" value="InterPro"/>
</dbReference>
<dbReference type="KEGG" id="dpte:113796783"/>
<reference evidence="4" key="1">
    <citation type="submission" date="2025-08" db="UniProtKB">
        <authorList>
            <consortium name="RefSeq"/>
        </authorList>
    </citation>
    <scope>IDENTIFICATION</scope>
    <source>
        <strain evidence="4">Airmid</strain>
    </source>
</reference>
<dbReference type="GO" id="GO:0016887">
    <property type="term" value="F:ATP hydrolysis activity"/>
    <property type="evidence" value="ECO:0007669"/>
    <property type="project" value="InterPro"/>
</dbReference>
<accession>A0A6P6YC06</accession>
<proteinExistence type="predicted"/>
<dbReference type="InterPro" id="IPR027417">
    <property type="entry name" value="P-loop_NTPase"/>
</dbReference>
<dbReference type="Pfam" id="PF13476">
    <property type="entry name" value="AAA_23"/>
    <property type="match status" value="1"/>
</dbReference>
<dbReference type="RefSeq" id="XP_027202882.1">
    <property type="nucleotide sequence ID" value="XM_027347081.1"/>
</dbReference>
<feature type="coiled-coil region" evidence="1">
    <location>
        <begin position="198"/>
        <end position="232"/>
    </location>
</feature>
<dbReference type="AlphaFoldDB" id="A0A6P6YC06"/>
<dbReference type="OrthoDB" id="313493at2759"/>
<protein>
    <submittedName>
        <fullName evidence="4">Uncharacterized protein LOC113796783</fullName>
    </submittedName>
</protein>
<name>A0A6P6YC06_DERPT</name>
<dbReference type="InParanoid" id="A0A6P6YC06"/>